<keyword evidence="1" id="KW-0004">4Fe-4S</keyword>
<reference evidence="8 9" key="1">
    <citation type="journal article" date="2014" name="J Genomics">
        <title>Draft Genome Sequence of the Extremely Halophilic Phototrophic Purple Sulfur Bacterium Halorhodospira halochloris.</title>
        <authorList>
            <person name="Singh K.S."/>
            <person name="Kirksey J."/>
            <person name="Hoff W.D."/>
            <person name="Deole R."/>
        </authorList>
    </citation>
    <scope>NUCLEOTIDE SEQUENCE [LARGE SCALE GENOMIC DNA]</scope>
    <source>
        <strain evidence="8 9">A</strain>
    </source>
</reference>
<keyword evidence="9" id="KW-1185">Reference proteome</keyword>
<evidence type="ECO:0000313" key="8">
    <source>
        <dbReference type="EMBL" id="AHK78102.1"/>
    </source>
</evidence>
<sequence length="555" mass="59194">MNPLALFRRSRPAPTRKPGSSLVPYVQRQKDYSSLKDTDLCVKCGLCLPHCPTYLATLDEGDSPRGRITLMQGLMQGHLRDDAAVRRHLESCVQCRACEAVCPSLVPFGRLMDAARAELIPPGGRGPVKGYLLRHDGSRRVAARSFRLAQMLGLVRLASWLGSRRRPGMARAASYLMGMPLNRGLRTMPLSKVPRLPAPGADATLDEKSGRSLPSPSAPKPTQQPAALEADASSSQSERAGRSDGGAPPVERQEASRQAQQDQRGDKGASGAAGRDAGKPSAASTTARVSTAASGKQGGQDKLPVATTRVKARAITLFTGCTGEALDARAVQAARQVLECLGYRVSVPEHQVCCGALDQHAGRPKAAADLARRNQTLMGGQGGPVLSLNSGCRAQLKSEVYAFTEVGDHALMGRVADLCVLLAEEDLKPLKLRQEPLRVAVHTPCTLRHVLKEHEALEALARRLPGVEVLPLPENALCCGAAGSYMLTHPKMADHLLSPKLDALEQLAPDVLLTANVGCAIHFVTGLKRRRLPIQVLGPAELLQARSQVLQTSSG</sequence>
<dbReference type="Gene3D" id="1.10.1060.10">
    <property type="entry name" value="Alpha-helical ferredoxin"/>
    <property type="match status" value="1"/>
</dbReference>
<dbReference type="GO" id="GO:0046872">
    <property type="term" value="F:metal ion binding"/>
    <property type="evidence" value="ECO:0007669"/>
    <property type="project" value="UniProtKB-KW"/>
</dbReference>
<dbReference type="SUPFAM" id="SSF46548">
    <property type="entry name" value="alpha-helical ferredoxin"/>
    <property type="match status" value="1"/>
</dbReference>
<dbReference type="Proteomes" id="UP000019442">
    <property type="component" value="Chromosome"/>
</dbReference>
<dbReference type="AlphaFoldDB" id="W8KM88"/>
<dbReference type="Pfam" id="PF02754">
    <property type="entry name" value="CCG"/>
    <property type="match status" value="2"/>
</dbReference>
<evidence type="ECO:0000256" key="4">
    <source>
        <dbReference type="ARBA" id="ARBA00023004"/>
    </source>
</evidence>
<dbReference type="PANTHER" id="PTHR32479">
    <property type="entry name" value="GLYCOLATE OXIDASE IRON-SULFUR SUBUNIT"/>
    <property type="match status" value="1"/>
</dbReference>
<keyword evidence="2" id="KW-0479">Metal-binding</keyword>
<proteinExistence type="predicted"/>
<keyword evidence="5" id="KW-0411">Iron-sulfur</keyword>
<evidence type="ECO:0000259" key="7">
    <source>
        <dbReference type="PROSITE" id="PS51379"/>
    </source>
</evidence>
<reference evidence="9" key="2">
    <citation type="submission" date="2014-02" db="EMBL/GenBank/DDBJ databases">
        <title>Draft Genome Sequence of extremely halophilic bacteria Halorhodospira halochloris.</title>
        <authorList>
            <person name="Singh K.S."/>
        </authorList>
    </citation>
    <scope>NUCLEOTIDE SEQUENCE [LARGE SCALE GENOMIC DNA]</scope>
    <source>
        <strain evidence="9">A</strain>
    </source>
</reference>
<evidence type="ECO:0000313" key="9">
    <source>
        <dbReference type="Proteomes" id="UP000019442"/>
    </source>
</evidence>
<accession>W8KM88</accession>
<feature type="compositionally biased region" description="Polar residues" evidence="6">
    <location>
        <begin position="212"/>
        <end position="225"/>
    </location>
</feature>
<dbReference type="GO" id="GO:0051539">
    <property type="term" value="F:4 iron, 4 sulfur cluster binding"/>
    <property type="evidence" value="ECO:0007669"/>
    <property type="project" value="UniProtKB-KW"/>
</dbReference>
<dbReference type="PROSITE" id="PS00198">
    <property type="entry name" value="4FE4S_FER_1"/>
    <property type="match status" value="2"/>
</dbReference>
<feature type="region of interest" description="Disordered" evidence="6">
    <location>
        <begin position="1"/>
        <end position="21"/>
    </location>
</feature>
<evidence type="ECO:0000256" key="5">
    <source>
        <dbReference type="ARBA" id="ARBA00023014"/>
    </source>
</evidence>
<dbReference type="OrthoDB" id="9765258at2"/>
<feature type="region of interest" description="Disordered" evidence="6">
    <location>
        <begin position="190"/>
        <end position="304"/>
    </location>
</feature>
<dbReference type="Pfam" id="PF13183">
    <property type="entry name" value="Fer4_8"/>
    <property type="match status" value="1"/>
</dbReference>
<dbReference type="InterPro" id="IPR004017">
    <property type="entry name" value="Cys_rich_dom"/>
</dbReference>
<dbReference type="InterPro" id="IPR017896">
    <property type="entry name" value="4Fe4S_Fe-S-bd"/>
</dbReference>
<dbReference type="PANTHER" id="PTHR32479:SF19">
    <property type="entry name" value="ANAEROBIC GLYCEROL-3-PHOSPHATE DEHYDROGENASE SUBUNIT C"/>
    <property type="match status" value="1"/>
</dbReference>
<dbReference type="InterPro" id="IPR009051">
    <property type="entry name" value="Helical_ferredxn"/>
</dbReference>
<dbReference type="InterPro" id="IPR017900">
    <property type="entry name" value="4Fe4S_Fe_S_CS"/>
</dbReference>
<evidence type="ECO:0000256" key="2">
    <source>
        <dbReference type="ARBA" id="ARBA00022723"/>
    </source>
</evidence>
<evidence type="ECO:0000256" key="6">
    <source>
        <dbReference type="SAM" id="MobiDB-lite"/>
    </source>
</evidence>
<gene>
    <name evidence="8" type="ORF">M911_01545</name>
</gene>
<dbReference type="PATRIC" id="fig|1354791.3.peg.713"/>
<dbReference type="EMBL" id="CP007268">
    <property type="protein sequence ID" value="AHK78102.1"/>
    <property type="molecule type" value="Genomic_DNA"/>
</dbReference>
<protein>
    <submittedName>
        <fullName evidence="8">4Fe-4S ferredoxin</fullName>
    </submittedName>
</protein>
<dbReference type="KEGG" id="hhc:M911_01545"/>
<organism evidence="8 9">
    <name type="scientific">Ectothiorhodospira haloalkaliphila</name>
    <dbReference type="NCBI Taxonomy" id="421628"/>
    <lineage>
        <taxon>Bacteria</taxon>
        <taxon>Pseudomonadati</taxon>
        <taxon>Pseudomonadota</taxon>
        <taxon>Gammaproteobacteria</taxon>
        <taxon>Chromatiales</taxon>
        <taxon>Ectothiorhodospiraceae</taxon>
        <taxon>Ectothiorhodospira</taxon>
    </lineage>
</organism>
<name>W8KM88_9GAMM</name>
<evidence type="ECO:0000256" key="1">
    <source>
        <dbReference type="ARBA" id="ARBA00022485"/>
    </source>
</evidence>
<dbReference type="RefSeq" id="WP_025280421.1">
    <property type="nucleotide sequence ID" value="NZ_CP007268.1"/>
</dbReference>
<dbReference type="HOGENOM" id="CLU_023081_0_1_6"/>
<feature type="domain" description="4Fe-4S ferredoxin-type" evidence="7">
    <location>
        <begin position="32"/>
        <end position="61"/>
    </location>
</feature>
<dbReference type="GO" id="GO:0016491">
    <property type="term" value="F:oxidoreductase activity"/>
    <property type="evidence" value="ECO:0007669"/>
    <property type="project" value="UniProtKB-ARBA"/>
</dbReference>
<dbReference type="PROSITE" id="PS51379">
    <property type="entry name" value="4FE4S_FER_2"/>
    <property type="match status" value="2"/>
</dbReference>
<keyword evidence="4" id="KW-0408">Iron</keyword>
<keyword evidence="3" id="KW-0677">Repeat</keyword>
<evidence type="ECO:0000256" key="3">
    <source>
        <dbReference type="ARBA" id="ARBA00022737"/>
    </source>
</evidence>
<feature type="domain" description="4Fe-4S ferredoxin-type" evidence="7">
    <location>
        <begin position="83"/>
        <end position="104"/>
    </location>
</feature>
<feature type="compositionally biased region" description="Low complexity" evidence="6">
    <location>
        <begin position="281"/>
        <end position="294"/>
    </location>
</feature>